<keyword evidence="1" id="KW-1133">Transmembrane helix</keyword>
<keyword evidence="1" id="KW-0812">Transmembrane</keyword>
<feature type="transmembrane region" description="Helical" evidence="1">
    <location>
        <begin position="7"/>
        <end position="31"/>
    </location>
</feature>
<gene>
    <name evidence="2" type="ORF">GMST_06820</name>
</gene>
<dbReference type="EMBL" id="BLXX01000001">
    <property type="protein sequence ID" value="GFO58357.1"/>
    <property type="molecule type" value="Genomic_DNA"/>
</dbReference>
<comment type="caution">
    <text evidence="2">The sequence shown here is derived from an EMBL/GenBank/DDBJ whole genome shotgun (WGS) entry which is preliminary data.</text>
</comment>
<feature type="transmembrane region" description="Helical" evidence="1">
    <location>
        <begin position="37"/>
        <end position="58"/>
    </location>
</feature>
<proteinExistence type="predicted"/>
<keyword evidence="1" id="KW-0472">Membrane</keyword>
<name>A0A6V8MEG5_9BACT</name>
<dbReference type="AlphaFoldDB" id="A0A6V8MEG5"/>
<organism evidence="2 3">
    <name type="scientific">Geomonas silvestris</name>
    <dbReference type="NCBI Taxonomy" id="2740184"/>
    <lineage>
        <taxon>Bacteria</taxon>
        <taxon>Pseudomonadati</taxon>
        <taxon>Thermodesulfobacteriota</taxon>
        <taxon>Desulfuromonadia</taxon>
        <taxon>Geobacterales</taxon>
        <taxon>Geobacteraceae</taxon>
        <taxon>Geomonas</taxon>
    </lineage>
</organism>
<evidence type="ECO:0000256" key="1">
    <source>
        <dbReference type="SAM" id="Phobius"/>
    </source>
</evidence>
<keyword evidence="3" id="KW-1185">Reference proteome</keyword>
<evidence type="ECO:0000313" key="3">
    <source>
        <dbReference type="Proteomes" id="UP000556026"/>
    </source>
</evidence>
<evidence type="ECO:0000313" key="2">
    <source>
        <dbReference type="EMBL" id="GFO58357.1"/>
    </source>
</evidence>
<dbReference type="Proteomes" id="UP000556026">
    <property type="component" value="Unassembled WGS sequence"/>
</dbReference>
<dbReference type="RefSeq" id="WP_183353197.1">
    <property type="nucleotide sequence ID" value="NZ_BLXX01000001.1"/>
</dbReference>
<accession>A0A6V8MEG5</accession>
<reference evidence="3" key="1">
    <citation type="submission" date="2020-06" db="EMBL/GenBank/DDBJ databases">
        <title>Draft genomic sequence of Geomonas sp. Red330.</title>
        <authorList>
            <person name="Itoh H."/>
            <person name="Zhenxing X."/>
            <person name="Ushijima N."/>
            <person name="Masuda Y."/>
            <person name="Shiratori Y."/>
            <person name="Senoo K."/>
        </authorList>
    </citation>
    <scope>NUCLEOTIDE SEQUENCE [LARGE SCALE GENOMIC DNA]</scope>
    <source>
        <strain evidence="3">Red330</strain>
    </source>
</reference>
<protein>
    <submittedName>
        <fullName evidence="2">Uncharacterized protein</fullName>
    </submittedName>
</protein>
<sequence length="99" mass="11566">MRRHFQLFLGWYTFFLTVNFGAIGWFTSVMLTGALEVSLPVLFIALFFVVQLIFPYLASRAVRDYLVDTDRRMAEIVRELLPNWQEAALLPRPPFPLKV</sequence>